<evidence type="ECO:0000256" key="1">
    <source>
        <dbReference type="SAM" id="MobiDB-lite"/>
    </source>
</evidence>
<comment type="caution">
    <text evidence="2">The sequence shown here is derived from an EMBL/GenBank/DDBJ whole genome shotgun (WGS) entry which is preliminary data.</text>
</comment>
<feature type="region of interest" description="Disordered" evidence="1">
    <location>
        <begin position="1042"/>
        <end position="1061"/>
    </location>
</feature>
<protein>
    <submittedName>
        <fullName evidence="2">Uncharacterized protein</fullName>
    </submittedName>
</protein>
<sequence>MAHRPGREERGDVAGLLHLLDRQARRSGAQQRQTSQCLTGRAHDKSVAVHAVLAEVVAEPRRQRFAERRQHPGLARVGTGEPEPEPVLADGLGFESAHGEAVVALAGEAAHLLAELGCRGEERDVGRQIQHVAQRCGATGALLGHRPRECAVAGGDLEAVDRLGCQLLEAGVAVGVVVETERVLEPVQRQQSQRLRVVLRARSVERDGLLGEVDEAAHGRRAVRVTGALRALLEQAEQRNVLLPGDGQGALMPVGDGLRDDGEPDTTHRRLHVREVAAQNPVVGVEVVGFEELAADVALGGTQADPAHRLHQRLLGGLREPLERHIRLVGELLLGAQTDGERVDRGGAETEGGSHVVRRRDLTALGDDGHPQAQALLDQPLVDSGDRHDHRQRGAVGGHVTVGEDRDAALFAGELLHLVAQPVHRCLERGRVGGGVTVDGGVQHRETLHRRLGLLADPQHVHVGEDRRRHHDLRRRLRPTVRLGAQRDAQRHAVGLTDAVERRVGDLGETLREVLGDPAFLIGERVDGVAVAHRGDLLLTRREHRVHHELEAFLVVRVRDVALGALEVAVVPQRSRLGLDLGQRLDGPPGLRDERRVVVPGGEQLECLVGGVRAALAVVEVQHAAGLDASAVQDGRGVEVDLPGLRRDAQVLVRLHRAQRTQSEPVEAGADDGAVAEDQRGRAVVLLLVQREVLEHRPDLGRQGGVVLPRRRHHRHHRGHQVETVLHDPALQRLVEAATVGLAVRADDLPVTGTGERRLGQAVLLVRVELTVVCHQTERLRHRRMRIGVRREPGVEIQGVDGVGRVHQVAEVGHHLVRVEAALEHLGAGAERQRVQPGQIGPGVRDGLDREQGLVDATVELGRVGARVGRGEHPLPDRQLVPDGGGPEHGRVDGHVTFEQHPETLVGESPLDDGLRVDVECHVGGEEEVADTEAAGLEIVLTGQGAEERHRQVDADTGAVADTLGRHATAVRNSTQGLMAPGEDVMGLNAVLAGDEAHAAAALVERPVVQAGLGGTRVQPTVSSRYSPNVGPCWAHGWRRREDHGREPAPNRYAGEADVVV</sequence>
<dbReference type="EMBL" id="UAUI01000001">
    <property type="protein sequence ID" value="SPZ36486.1"/>
    <property type="molecule type" value="Genomic_DNA"/>
</dbReference>
<dbReference type="AntiFam" id="ANF00199">
    <property type="entry name" value="Shadow ORF (opposite gltB)"/>
</dbReference>
<name>A0AB38F945_RHOWR</name>
<proteinExistence type="predicted"/>
<reference evidence="2 3" key="1">
    <citation type="submission" date="2018-06" db="EMBL/GenBank/DDBJ databases">
        <authorList>
            <consortium name="Pathogen Informatics"/>
            <person name="Doyle S."/>
        </authorList>
    </citation>
    <scope>NUCLEOTIDE SEQUENCE [LARGE SCALE GENOMIC DNA]</scope>
    <source>
        <strain evidence="2 3">NCTC13229</strain>
    </source>
</reference>
<gene>
    <name evidence="2" type="ORF">NCTC13229_01264</name>
</gene>
<feature type="region of interest" description="Disordered" evidence="1">
    <location>
        <begin position="868"/>
        <end position="887"/>
    </location>
</feature>
<evidence type="ECO:0000313" key="3">
    <source>
        <dbReference type="Proteomes" id="UP000251211"/>
    </source>
</evidence>
<evidence type="ECO:0000313" key="2">
    <source>
        <dbReference type="EMBL" id="SPZ36486.1"/>
    </source>
</evidence>
<dbReference type="AntiFam" id="ANF00150">
    <property type="entry name" value="Shadow ORF (opposite gltB)"/>
</dbReference>
<organism evidence="2 3">
    <name type="scientific">Rhodococcus wratislaviensis</name>
    <name type="common">Tsukamurella wratislaviensis</name>
    <dbReference type="NCBI Taxonomy" id="44752"/>
    <lineage>
        <taxon>Bacteria</taxon>
        <taxon>Bacillati</taxon>
        <taxon>Actinomycetota</taxon>
        <taxon>Actinomycetes</taxon>
        <taxon>Mycobacteriales</taxon>
        <taxon>Nocardiaceae</taxon>
        <taxon>Rhodococcus</taxon>
    </lineage>
</organism>
<dbReference type="Proteomes" id="UP000251211">
    <property type="component" value="Unassembled WGS sequence"/>
</dbReference>
<accession>A0AB38F945</accession>
<dbReference type="AlphaFoldDB" id="A0AB38F945"/>